<feature type="transmembrane region" description="Helical" evidence="6">
    <location>
        <begin position="325"/>
        <end position="345"/>
    </location>
</feature>
<reference evidence="7 8" key="1">
    <citation type="submission" date="2018-12" db="EMBL/GenBank/DDBJ databases">
        <title>Venturia inaequalis Genome Resource.</title>
        <authorList>
            <person name="Lichtner F.J."/>
        </authorList>
    </citation>
    <scope>NUCLEOTIDE SEQUENCE [LARGE SCALE GENOMIC DNA]</scope>
    <source>
        <strain evidence="7 8">120213</strain>
    </source>
</reference>
<evidence type="ECO:0000256" key="5">
    <source>
        <dbReference type="SAM" id="MobiDB-lite"/>
    </source>
</evidence>
<comment type="subcellular location">
    <subcellularLocation>
        <location evidence="1">Membrane</location>
        <topology evidence="1">Multi-pass membrane protein</topology>
    </subcellularLocation>
</comment>
<keyword evidence="2 6" id="KW-0812">Transmembrane</keyword>
<feature type="transmembrane region" description="Helical" evidence="6">
    <location>
        <begin position="420"/>
        <end position="439"/>
    </location>
</feature>
<evidence type="ECO:0000256" key="4">
    <source>
        <dbReference type="ARBA" id="ARBA00023136"/>
    </source>
</evidence>
<feature type="transmembrane region" description="Helical" evidence="6">
    <location>
        <begin position="94"/>
        <end position="114"/>
    </location>
</feature>
<feature type="transmembrane region" description="Helical" evidence="6">
    <location>
        <begin position="511"/>
        <end position="530"/>
    </location>
</feature>
<evidence type="ECO:0000313" key="8">
    <source>
        <dbReference type="Proteomes" id="UP000447873"/>
    </source>
</evidence>
<feature type="transmembrane region" description="Helical" evidence="6">
    <location>
        <begin position="33"/>
        <end position="59"/>
    </location>
</feature>
<organism evidence="7 8">
    <name type="scientific">Venturia inaequalis</name>
    <name type="common">Apple scab fungus</name>
    <dbReference type="NCBI Taxonomy" id="5025"/>
    <lineage>
        <taxon>Eukaryota</taxon>
        <taxon>Fungi</taxon>
        <taxon>Dikarya</taxon>
        <taxon>Ascomycota</taxon>
        <taxon>Pezizomycotina</taxon>
        <taxon>Dothideomycetes</taxon>
        <taxon>Pleosporomycetidae</taxon>
        <taxon>Venturiales</taxon>
        <taxon>Venturiaceae</taxon>
        <taxon>Venturia</taxon>
    </lineage>
</organism>
<feature type="transmembrane region" description="Helical" evidence="6">
    <location>
        <begin position="284"/>
        <end position="305"/>
    </location>
</feature>
<dbReference type="Gene3D" id="1.20.1250.20">
    <property type="entry name" value="MFS general substrate transporter like domains"/>
    <property type="match status" value="1"/>
</dbReference>
<name>A0A8H3Z0R9_VENIN</name>
<evidence type="ECO:0000256" key="6">
    <source>
        <dbReference type="SAM" id="Phobius"/>
    </source>
</evidence>
<feature type="transmembrane region" description="Helical" evidence="6">
    <location>
        <begin position="445"/>
        <end position="466"/>
    </location>
</feature>
<dbReference type="GO" id="GO:0016020">
    <property type="term" value="C:membrane"/>
    <property type="evidence" value="ECO:0007669"/>
    <property type="project" value="UniProtKB-SubCell"/>
</dbReference>
<protein>
    <recommendedName>
        <fullName evidence="9">MFS general substrate transporter</fullName>
    </recommendedName>
</protein>
<dbReference type="AlphaFoldDB" id="A0A8H3Z0R9"/>
<proteinExistence type="predicted"/>
<feature type="transmembrane region" description="Helical" evidence="6">
    <location>
        <begin position="191"/>
        <end position="213"/>
    </location>
</feature>
<dbReference type="Pfam" id="PF07690">
    <property type="entry name" value="MFS_1"/>
    <property type="match status" value="1"/>
</dbReference>
<dbReference type="Proteomes" id="UP000447873">
    <property type="component" value="Unassembled WGS sequence"/>
</dbReference>
<dbReference type="PANTHER" id="PTHR23507">
    <property type="entry name" value="ZGC:174356"/>
    <property type="match status" value="1"/>
</dbReference>
<feature type="transmembrane region" description="Helical" evidence="6">
    <location>
        <begin position="219"/>
        <end position="244"/>
    </location>
</feature>
<feature type="transmembrane region" description="Helical" evidence="6">
    <location>
        <begin position="161"/>
        <end position="179"/>
    </location>
</feature>
<accession>A0A8H3Z0R9</accession>
<evidence type="ECO:0000256" key="1">
    <source>
        <dbReference type="ARBA" id="ARBA00004141"/>
    </source>
</evidence>
<evidence type="ECO:0000256" key="3">
    <source>
        <dbReference type="ARBA" id="ARBA00022989"/>
    </source>
</evidence>
<gene>
    <name evidence="7" type="ORF">EG328_002548</name>
</gene>
<feature type="transmembrane region" description="Helical" evidence="6">
    <location>
        <begin position="126"/>
        <end position="149"/>
    </location>
</feature>
<keyword evidence="4 6" id="KW-0472">Membrane</keyword>
<feature type="transmembrane region" description="Helical" evidence="6">
    <location>
        <begin position="487"/>
        <end position="505"/>
    </location>
</feature>
<dbReference type="EMBL" id="WNWS01000171">
    <property type="protein sequence ID" value="KAE9976587.1"/>
    <property type="molecule type" value="Genomic_DNA"/>
</dbReference>
<dbReference type="GO" id="GO:0022857">
    <property type="term" value="F:transmembrane transporter activity"/>
    <property type="evidence" value="ECO:0007669"/>
    <property type="project" value="InterPro"/>
</dbReference>
<dbReference type="InterPro" id="IPR036259">
    <property type="entry name" value="MFS_trans_sf"/>
</dbReference>
<keyword evidence="3 6" id="KW-1133">Transmembrane helix</keyword>
<evidence type="ECO:0000256" key="2">
    <source>
        <dbReference type="ARBA" id="ARBA00022692"/>
    </source>
</evidence>
<evidence type="ECO:0000313" key="7">
    <source>
        <dbReference type="EMBL" id="KAE9976587.1"/>
    </source>
</evidence>
<feature type="region of interest" description="Disordered" evidence="5">
    <location>
        <begin position="361"/>
        <end position="411"/>
    </location>
</feature>
<evidence type="ECO:0008006" key="9">
    <source>
        <dbReference type="Google" id="ProtNLM"/>
    </source>
</evidence>
<dbReference type="InterPro" id="IPR011701">
    <property type="entry name" value="MFS"/>
</dbReference>
<sequence length="558" mass="61344">MTGSTMSKARDRDETTPLLTKVTSTERKWGSSVLYRALLCGFMVSLSFSVTQVPLIYIFRLMTCEEYYRTHNLPPAHWEKDKCSVHAIEASTAIAVSILGFSTTIFGVLNLFVTGWTIKKWGVKSALLLSVFWPAVRLGIQNVGVYVGYNTGILIIQSSQIITIIGGPAGYMLALNTFVTEVIEHEERTGALGRLQGAALFGTSIGYLFGGLISDWLGIQAPFMITVGLFCISCAYVAIFLPWIPSSEVVVKKTSGGLTRFFGPLKTFAPQKWVRKDGRVGYEYGALLLGVGVFFGILATSYIPILLQMYATDSLGFGTTENGYMISLTSLVRGLFLTLAFPRIIKVGRAWTKRHDERLNMAKSKSPEESPLIKTTESPIPDMPTDPNDFASGEVMENEEEPIEPPRPSSEQETFKFDLFYTRFSLITDGIITGLATFITQGWQMYLVALALPLAAGTGSAAKGTILQMCTKDERVDALKAITLLEMIARLATTSVFGLIFAAFSNIGMPNLVFTVNAGVAVFGFLFLLWSRFPPDGSRRFEDYDIDEESLQPPAANI</sequence>
<dbReference type="SUPFAM" id="SSF103473">
    <property type="entry name" value="MFS general substrate transporter"/>
    <property type="match status" value="1"/>
</dbReference>
<comment type="caution">
    <text evidence="7">The sequence shown here is derived from an EMBL/GenBank/DDBJ whole genome shotgun (WGS) entry which is preliminary data.</text>
</comment>
<dbReference type="PANTHER" id="PTHR23507:SF13">
    <property type="entry name" value="MFS GENERAL SUBSTRATE TRANSPORTER"/>
    <property type="match status" value="1"/>
</dbReference>